<dbReference type="EMBL" id="JBHTKH010000012">
    <property type="protein sequence ID" value="MFD1055918.1"/>
    <property type="molecule type" value="Genomic_DNA"/>
</dbReference>
<evidence type="ECO:0000313" key="7">
    <source>
        <dbReference type="Proteomes" id="UP001597046"/>
    </source>
</evidence>
<accession>A0ABW3N0Q0</accession>
<dbReference type="Pfam" id="PF13155">
    <property type="entry name" value="Toprim_2"/>
    <property type="match status" value="1"/>
</dbReference>
<feature type="compositionally biased region" description="Basic and acidic residues" evidence="4">
    <location>
        <begin position="479"/>
        <end position="488"/>
    </location>
</feature>
<dbReference type="InterPro" id="IPR002694">
    <property type="entry name" value="Znf_CHC2"/>
</dbReference>
<feature type="domain" description="Zinc finger CHC2-type" evidence="5">
    <location>
        <begin position="38"/>
        <end position="92"/>
    </location>
</feature>
<dbReference type="Gene3D" id="3.40.1360.10">
    <property type="match status" value="1"/>
</dbReference>
<dbReference type="Pfam" id="PF08275">
    <property type="entry name" value="DNAG_N"/>
    <property type="match status" value="1"/>
</dbReference>
<dbReference type="SUPFAM" id="SSF57783">
    <property type="entry name" value="Zinc beta-ribbon"/>
    <property type="match status" value="1"/>
</dbReference>
<dbReference type="RefSeq" id="WP_386053948.1">
    <property type="nucleotide sequence ID" value="NZ_JBHTKH010000012.1"/>
</dbReference>
<evidence type="ECO:0000259" key="5">
    <source>
        <dbReference type="SMART" id="SM00400"/>
    </source>
</evidence>
<comment type="caution">
    <text evidence="6">The sequence shown here is derived from an EMBL/GenBank/DDBJ whole genome shotgun (WGS) entry which is preliminary data.</text>
</comment>
<name>A0ABW3N0Q0_9MICO</name>
<dbReference type="Pfam" id="PF01807">
    <property type="entry name" value="Zn_ribbon_DnaG"/>
    <property type="match status" value="1"/>
</dbReference>
<gene>
    <name evidence="6" type="ORF">ACFQ2V_16515</name>
</gene>
<sequence length="501" mass="53141">MNAAGTGRVDVADIRARFPLADVVAAAGVELHARGHGWVGCCPFHDDNTPSLSVDGVPDRFHCFGCGETGDVIDFVQRIHGLDFREAVALLESSAGHPSNPAAQGRPQLRLVHDPPTGAPWGGGAQAWRGVSAERGFEVNAMAWRHLAGPVHSGFASHYLSSERGVDLNPLLDEQPGIELLGYASGHWTSLTDQLRSEGVTDDELVAMDLSQRSRTGGLVDTLRYRLVIPIRNDRNQIEGFVGRDISGRPAAPKYRNPTQTPTFEKSRALYRPTFAPLASDGRVVVVEGVLDALALASAAAATGAGARIAACAASGVTVSAEQADRVLAISPNPPVIALDADTAGREGTDRWLTEICLERHRPALVLQLPGGHDPASWIAEEGPSGIEAFLSDVGLGRSKEMCGPPCCVLPGRDLTRLSLTAADDPLRDTVAAIAPVARDLSPGMRTVLVAQATAEMTRSGWNHHNAFTHAIERELAADKRPVNDRRPASPNAATALPDLL</sequence>
<feature type="region of interest" description="Disordered" evidence="4">
    <location>
        <begin position="479"/>
        <end position="501"/>
    </location>
</feature>
<protein>
    <submittedName>
        <fullName evidence="6">CHC2 zinc finger domain-containing protein</fullName>
    </submittedName>
</protein>
<keyword evidence="3" id="KW-0862">Zinc</keyword>
<keyword evidence="1" id="KW-0479">Metal-binding</keyword>
<dbReference type="SUPFAM" id="SSF56731">
    <property type="entry name" value="DNA primase core"/>
    <property type="match status" value="1"/>
</dbReference>
<evidence type="ECO:0000256" key="1">
    <source>
        <dbReference type="ARBA" id="ARBA00022723"/>
    </source>
</evidence>
<evidence type="ECO:0000256" key="3">
    <source>
        <dbReference type="ARBA" id="ARBA00022833"/>
    </source>
</evidence>
<dbReference type="InterPro" id="IPR050219">
    <property type="entry name" value="DnaG_primase"/>
</dbReference>
<dbReference type="Gene3D" id="3.90.980.10">
    <property type="entry name" value="DNA primase, catalytic core, N-terminal domain"/>
    <property type="match status" value="1"/>
</dbReference>
<dbReference type="Proteomes" id="UP001597046">
    <property type="component" value="Unassembled WGS sequence"/>
</dbReference>
<evidence type="ECO:0000313" key="6">
    <source>
        <dbReference type="EMBL" id="MFD1055918.1"/>
    </source>
</evidence>
<dbReference type="InterPro" id="IPR036977">
    <property type="entry name" value="DNA_primase_Znf_CHC2"/>
</dbReference>
<organism evidence="6 7">
    <name type="scientific">Terrabacter terrigena</name>
    <dbReference type="NCBI Taxonomy" id="574718"/>
    <lineage>
        <taxon>Bacteria</taxon>
        <taxon>Bacillati</taxon>
        <taxon>Actinomycetota</taxon>
        <taxon>Actinomycetes</taxon>
        <taxon>Micrococcales</taxon>
        <taxon>Intrasporangiaceae</taxon>
        <taxon>Terrabacter</taxon>
    </lineage>
</organism>
<dbReference type="SMART" id="SM00400">
    <property type="entry name" value="ZnF_CHCC"/>
    <property type="match status" value="1"/>
</dbReference>
<evidence type="ECO:0000256" key="2">
    <source>
        <dbReference type="ARBA" id="ARBA00022771"/>
    </source>
</evidence>
<keyword evidence="2" id="KW-0863">Zinc-finger</keyword>
<keyword evidence="7" id="KW-1185">Reference proteome</keyword>
<dbReference type="InterPro" id="IPR037068">
    <property type="entry name" value="DNA_primase_core_N_sf"/>
</dbReference>
<dbReference type="Gene3D" id="3.90.580.10">
    <property type="entry name" value="Zinc finger, CHC2-type domain"/>
    <property type="match status" value="1"/>
</dbReference>
<reference evidence="7" key="1">
    <citation type="journal article" date="2019" name="Int. J. Syst. Evol. Microbiol.">
        <title>The Global Catalogue of Microorganisms (GCM) 10K type strain sequencing project: providing services to taxonomists for standard genome sequencing and annotation.</title>
        <authorList>
            <consortium name="The Broad Institute Genomics Platform"/>
            <consortium name="The Broad Institute Genome Sequencing Center for Infectious Disease"/>
            <person name="Wu L."/>
            <person name="Ma J."/>
        </authorList>
    </citation>
    <scope>NUCLEOTIDE SEQUENCE [LARGE SCALE GENOMIC DNA]</scope>
    <source>
        <strain evidence="7">CCUG 57508</strain>
    </source>
</reference>
<dbReference type="InterPro" id="IPR013264">
    <property type="entry name" value="DNAG_N"/>
</dbReference>
<dbReference type="PANTHER" id="PTHR30313:SF2">
    <property type="entry name" value="DNA PRIMASE"/>
    <property type="match status" value="1"/>
</dbReference>
<dbReference type="PANTHER" id="PTHR30313">
    <property type="entry name" value="DNA PRIMASE"/>
    <property type="match status" value="1"/>
</dbReference>
<proteinExistence type="predicted"/>
<evidence type="ECO:0000256" key="4">
    <source>
        <dbReference type="SAM" id="MobiDB-lite"/>
    </source>
</evidence>